<keyword evidence="3" id="KW-1185">Reference proteome</keyword>
<dbReference type="EMBL" id="WUTW01000001">
    <property type="protein sequence ID" value="MXQ62493.1"/>
    <property type="molecule type" value="Genomic_DNA"/>
</dbReference>
<reference evidence="2 3" key="1">
    <citation type="submission" date="2019-12" db="EMBL/GenBank/DDBJ databases">
        <title>Nocardia macrotermitis sp. nov. and Nocardia aurantia sp. nov., isolated from the gut of the fungus growing-termite Macrotermes natalensis.</title>
        <authorList>
            <person name="Christine B."/>
            <person name="Rene B."/>
        </authorList>
    </citation>
    <scope>NUCLEOTIDE SEQUENCE [LARGE SCALE GENOMIC DNA]</scope>
    <source>
        <strain evidence="2 3">DSM 102126</strain>
    </source>
</reference>
<evidence type="ECO:0000313" key="2">
    <source>
        <dbReference type="EMBL" id="MXQ62493.1"/>
    </source>
</evidence>
<evidence type="ECO:0000313" key="3">
    <source>
        <dbReference type="Proteomes" id="UP000431901"/>
    </source>
</evidence>
<accession>A0A6I4VZ17</accession>
<protein>
    <submittedName>
        <fullName evidence="2">Uncharacterized protein</fullName>
    </submittedName>
</protein>
<feature type="region of interest" description="Disordered" evidence="1">
    <location>
        <begin position="1"/>
        <end position="23"/>
    </location>
</feature>
<dbReference type="RefSeq" id="WP_161100796.1">
    <property type="nucleotide sequence ID" value="NZ_JBHLYI010000009.1"/>
</dbReference>
<gene>
    <name evidence="2" type="ORF">GQ466_00410</name>
</gene>
<evidence type="ECO:0000256" key="1">
    <source>
        <dbReference type="SAM" id="MobiDB-lite"/>
    </source>
</evidence>
<organism evidence="2 3">
    <name type="scientific">Actinomadura rayongensis</name>
    <dbReference type="NCBI Taxonomy" id="1429076"/>
    <lineage>
        <taxon>Bacteria</taxon>
        <taxon>Bacillati</taxon>
        <taxon>Actinomycetota</taxon>
        <taxon>Actinomycetes</taxon>
        <taxon>Streptosporangiales</taxon>
        <taxon>Thermomonosporaceae</taxon>
        <taxon>Actinomadura</taxon>
    </lineage>
</organism>
<proteinExistence type="predicted"/>
<sequence>MSSELTAWHASAPVTPGEAAATDLDGLAPHPAVTAFADDLKAEPGAEIEVDGGKRARVQAGPEHEDAVANAAYRLARAHGLVLYDRGRGLVHNLGPRGVHEGMQLHTGDGLVITDPDLNLVNDALGRLGPANPFAALVVFGRHFVQASPEGDAYELEHKRDGVLYRTTADLDAVRRAFRAYATGDDAFRARHAWTRAGAP</sequence>
<name>A0A6I4VZ17_9ACTN</name>
<comment type="caution">
    <text evidence="2">The sequence shown here is derived from an EMBL/GenBank/DDBJ whole genome shotgun (WGS) entry which is preliminary data.</text>
</comment>
<dbReference type="AlphaFoldDB" id="A0A6I4VZ17"/>
<dbReference type="OrthoDB" id="3390084at2"/>
<dbReference type="Proteomes" id="UP000431901">
    <property type="component" value="Unassembled WGS sequence"/>
</dbReference>